<sequence>MSAAVIDLDDQPRHFGDRLLEERKRLGLQVHELAHLAGQTDYMQKRFENGTSIIPIDYLQALAARSDADVLYIITGRRCR</sequence>
<dbReference type="EMBL" id="CP046902">
    <property type="protein sequence ID" value="QGZ31473.1"/>
    <property type="molecule type" value="Genomic_DNA"/>
</dbReference>
<dbReference type="SUPFAM" id="SSF47413">
    <property type="entry name" value="lambda repressor-like DNA-binding domains"/>
    <property type="match status" value="1"/>
</dbReference>
<proteinExistence type="predicted"/>
<dbReference type="OrthoDB" id="6902812at2"/>
<dbReference type="RefSeq" id="WP_158188934.1">
    <property type="nucleotide sequence ID" value="NZ_CP046902.1"/>
</dbReference>
<dbReference type="AlphaFoldDB" id="A0A6I6LQ90"/>
<accession>A0A6I6LQ90</accession>
<gene>
    <name evidence="1" type="ORF">GQA94_15895</name>
</gene>
<protein>
    <submittedName>
        <fullName evidence="1">XRE family transcriptional regulator</fullName>
    </submittedName>
</protein>
<organism evidence="1 2">
    <name type="scientific">Stutzerimonas stutzeri</name>
    <name type="common">Pseudomonas stutzeri</name>
    <dbReference type="NCBI Taxonomy" id="316"/>
    <lineage>
        <taxon>Bacteria</taxon>
        <taxon>Pseudomonadati</taxon>
        <taxon>Pseudomonadota</taxon>
        <taxon>Gammaproteobacteria</taxon>
        <taxon>Pseudomonadales</taxon>
        <taxon>Pseudomonadaceae</taxon>
        <taxon>Stutzerimonas</taxon>
    </lineage>
</organism>
<name>A0A6I6LQ90_STUST</name>
<dbReference type="CDD" id="cd00093">
    <property type="entry name" value="HTH_XRE"/>
    <property type="match status" value="1"/>
</dbReference>
<evidence type="ECO:0000313" key="1">
    <source>
        <dbReference type="EMBL" id="QGZ31473.1"/>
    </source>
</evidence>
<dbReference type="Gene3D" id="1.10.260.40">
    <property type="entry name" value="lambda repressor-like DNA-binding domains"/>
    <property type="match status" value="1"/>
</dbReference>
<dbReference type="InterPro" id="IPR010982">
    <property type="entry name" value="Lambda_DNA-bd_dom_sf"/>
</dbReference>
<dbReference type="Proteomes" id="UP000438983">
    <property type="component" value="Chromosome"/>
</dbReference>
<evidence type="ECO:0000313" key="2">
    <source>
        <dbReference type="Proteomes" id="UP000438983"/>
    </source>
</evidence>
<dbReference type="InterPro" id="IPR001387">
    <property type="entry name" value="Cro/C1-type_HTH"/>
</dbReference>
<reference evidence="1 2" key="1">
    <citation type="submission" date="2019-12" db="EMBL/GenBank/DDBJ databases">
        <title>Complete genome sequence of Pseudomonas stutzeri.</title>
        <authorList>
            <person name="Lim S.R."/>
            <person name="Kim J.H."/>
        </authorList>
    </citation>
    <scope>NUCLEOTIDE SEQUENCE [LARGE SCALE GENOMIC DNA]</scope>
    <source>
        <strain evidence="1 2">PM101005</strain>
    </source>
</reference>
<dbReference type="GO" id="GO:0003677">
    <property type="term" value="F:DNA binding"/>
    <property type="evidence" value="ECO:0007669"/>
    <property type="project" value="InterPro"/>
</dbReference>